<keyword evidence="3" id="KW-1185">Reference proteome</keyword>
<comment type="caution">
    <text evidence="2">The sequence shown here is derived from an EMBL/GenBank/DDBJ whole genome shotgun (WGS) entry which is preliminary data.</text>
</comment>
<feature type="region of interest" description="Disordered" evidence="1">
    <location>
        <begin position="48"/>
        <end position="74"/>
    </location>
</feature>
<evidence type="ECO:0000313" key="2">
    <source>
        <dbReference type="EMBL" id="GBN31173.1"/>
    </source>
</evidence>
<sequence length="92" mass="10352">MLYVMKFATFFILNGGNVFTHKQGYSLMDLCPVLKLPEGLFRHAPVISEQGQMRTPEQSPLSAQQQSKSVSPVTADTIEFKSRTHYLPIPKP</sequence>
<evidence type="ECO:0000313" key="3">
    <source>
        <dbReference type="Proteomes" id="UP000499080"/>
    </source>
</evidence>
<dbReference type="EMBL" id="BGPR01008046">
    <property type="protein sequence ID" value="GBN31173.1"/>
    <property type="molecule type" value="Genomic_DNA"/>
</dbReference>
<evidence type="ECO:0000256" key="1">
    <source>
        <dbReference type="SAM" id="MobiDB-lite"/>
    </source>
</evidence>
<reference evidence="2 3" key="1">
    <citation type="journal article" date="2019" name="Sci. Rep.">
        <title>Orb-weaving spider Araneus ventricosus genome elucidates the spidroin gene catalogue.</title>
        <authorList>
            <person name="Kono N."/>
            <person name="Nakamura H."/>
            <person name="Ohtoshi R."/>
            <person name="Moran D.A.P."/>
            <person name="Shinohara A."/>
            <person name="Yoshida Y."/>
            <person name="Fujiwara M."/>
            <person name="Mori M."/>
            <person name="Tomita M."/>
            <person name="Arakawa K."/>
        </authorList>
    </citation>
    <scope>NUCLEOTIDE SEQUENCE [LARGE SCALE GENOMIC DNA]</scope>
</reference>
<gene>
    <name evidence="2" type="ORF">AVEN_247990_1</name>
</gene>
<protein>
    <submittedName>
        <fullName evidence="2">Uncharacterized protein</fullName>
    </submittedName>
</protein>
<dbReference type="Proteomes" id="UP000499080">
    <property type="component" value="Unassembled WGS sequence"/>
</dbReference>
<dbReference type="AlphaFoldDB" id="A0A4Y2MWV5"/>
<feature type="compositionally biased region" description="Polar residues" evidence="1">
    <location>
        <begin position="49"/>
        <end position="74"/>
    </location>
</feature>
<proteinExistence type="predicted"/>
<organism evidence="2 3">
    <name type="scientific">Araneus ventricosus</name>
    <name type="common">Orbweaver spider</name>
    <name type="synonym">Epeira ventricosa</name>
    <dbReference type="NCBI Taxonomy" id="182803"/>
    <lineage>
        <taxon>Eukaryota</taxon>
        <taxon>Metazoa</taxon>
        <taxon>Ecdysozoa</taxon>
        <taxon>Arthropoda</taxon>
        <taxon>Chelicerata</taxon>
        <taxon>Arachnida</taxon>
        <taxon>Araneae</taxon>
        <taxon>Araneomorphae</taxon>
        <taxon>Entelegynae</taxon>
        <taxon>Araneoidea</taxon>
        <taxon>Araneidae</taxon>
        <taxon>Araneus</taxon>
    </lineage>
</organism>
<name>A0A4Y2MWV5_ARAVE</name>
<accession>A0A4Y2MWV5</accession>